<reference evidence="2 4" key="2">
    <citation type="journal article" date="2014" name="BMC Genomics">
        <title>An improved genome release (version Mt4.0) for the model legume Medicago truncatula.</title>
        <authorList>
            <person name="Tang H."/>
            <person name="Krishnakumar V."/>
            <person name="Bidwell S."/>
            <person name="Rosen B."/>
            <person name="Chan A."/>
            <person name="Zhou S."/>
            <person name="Gentzbittel L."/>
            <person name="Childs K.L."/>
            <person name="Yandell M."/>
            <person name="Gundlach H."/>
            <person name="Mayer K.F."/>
            <person name="Schwartz D.C."/>
            <person name="Town C.D."/>
        </authorList>
    </citation>
    <scope>GENOME REANNOTATION</scope>
    <source>
        <strain evidence="2">A17</strain>
        <strain evidence="3 4">cv. Jemalong A17</strain>
    </source>
</reference>
<dbReference type="EMBL" id="CM001222">
    <property type="protein sequence ID" value="KEH26576.1"/>
    <property type="molecule type" value="Genomic_DNA"/>
</dbReference>
<reference evidence="2 4" key="1">
    <citation type="journal article" date="2011" name="Nature">
        <title>The Medicago genome provides insight into the evolution of rhizobial symbioses.</title>
        <authorList>
            <person name="Young N.D."/>
            <person name="Debelle F."/>
            <person name="Oldroyd G.E."/>
            <person name="Geurts R."/>
            <person name="Cannon S.B."/>
            <person name="Udvardi M.K."/>
            <person name="Benedito V.A."/>
            <person name="Mayer K.F."/>
            <person name="Gouzy J."/>
            <person name="Schoof H."/>
            <person name="Van de Peer Y."/>
            <person name="Proost S."/>
            <person name="Cook D.R."/>
            <person name="Meyers B.C."/>
            <person name="Spannagl M."/>
            <person name="Cheung F."/>
            <person name="De Mita S."/>
            <person name="Krishnakumar V."/>
            <person name="Gundlach H."/>
            <person name="Zhou S."/>
            <person name="Mudge J."/>
            <person name="Bharti A.K."/>
            <person name="Murray J.D."/>
            <person name="Naoumkina M.A."/>
            <person name="Rosen B."/>
            <person name="Silverstein K.A."/>
            <person name="Tang H."/>
            <person name="Rombauts S."/>
            <person name="Zhao P.X."/>
            <person name="Zhou P."/>
            <person name="Barbe V."/>
            <person name="Bardou P."/>
            <person name="Bechner M."/>
            <person name="Bellec A."/>
            <person name="Berger A."/>
            <person name="Berges H."/>
            <person name="Bidwell S."/>
            <person name="Bisseling T."/>
            <person name="Choisne N."/>
            <person name="Couloux A."/>
            <person name="Denny R."/>
            <person name="Deshpande S."/>
            <person name="Dai X."/>
            <person name="Doyle J.J."/>
            <person name="Dudez A.M."/>
            <person name="Farmer A.D."/>
            <person name="Fouteau S."/>
            <person name="Franken C."/>
            <person name="Gibelin C."/>
            <person name="Gish J."/>
            <person name="Goldstein S."/>
            <person name="Gonzalez A.J."/>
            <person name="Green P.J."/>
            <person name="Hallab A."/>
            <person name="Hartog M."/>
            <person name="Hua A."/>
            <person name="Humphray S.J."/>
            <person name="Jeong D.H."/>
            <person name="Jing Y."/>
            <person name="Jocker A."/>
            <person name="Kenton S.M."/>
            <person name="Kim D.J."/>
            <person name="Klee K."/>
            <person name="Lai H."/>
            <person name="Lang C."/>
            <person name="Lin S."/>
            <person name="Macmil S.L."/>
            <person name="Magdelenat G."/>
            <person name="Matthews L."/>
            <person name="McCorrison J."/>
            <person name="Monaghan E.L."/>
            <person name="Mun J.H."/>
            <person name="Najar F.Z."/>
            <person name="Nicholson C."/>
            <person name="Noirot C."/>
            <person name="O'Bleness M."/>
            <person name="Paule C.R."/>
            <person name="Poulain J."/>
            <person name="Prion F."/>
            <person name="Qin B."/>
            <person name="Qu C."/>
            <person name="Retzel E.F."/>
            <person name="Riddle C."/>
            <person name="Sallet E."/>
            <person name="Samain S."/>
            <person name="Samson N."/>
            <person name="Sanders I."/>
            <person name="Saurat O."/>
            <person name="Scarpelli C."/>
            <person name="Schiex T."/>
            <person name="Segurens B."/>
            <person name="Severin A.J."/>
            <person name="Sherrier D.J."/>
            <person name="Shi R."/>
            <person name="Sims S."/>
            <person name="Singer S.R."/>
            <person name="Sinharoy S."/>
            <person name="Sterck L."/>
            <person name="Viollet A."/>
            <person name="Wang B.B."/>
            <person name="Wang K."/>
            <person name="Wang M."/>
            <person name="Wang X."/>
            <person name="Warfsmann J."/>
            <person name="Weissenbach J."/>
            <person name="White D.D."/>
            <person name="White J.D."/>
            <person name="Wiley G.B."/>
            <person name="Wincker P."/>
            <person name="Xing Y."/>
            <person name="Yang L."/>
            <person name="Yao Z."/>
            <person name="Ying F."/>
            <person name="Zhai J."/>
            <person name="Zhou L."/>
            <person name="Zuber A."/>
            <person name="Denarie J."/>
            <person name="Dixon R.A."/>
            <person name="May G.D."/>
            <person name="Schwartz D.C."/>
            <person name="Rogers J."/>
            <person name="Quetier F."/>
            <person name="Town C.D."/>
            <person name="Roe B.A."/>
        </authorList>
    </citation>
    <scope>NUCLEOTIDE SEQUENCE [LARGE SCALE GENOMIC DNA]</scope>
    <source>
        <strain evidence="2">A17</strain>
        <strain evidence="3 4">cv. Jemalong A17</strain>
    </source>
</reference>
<dbReference type="AlphaFoldDB" id="G7ZXE7"/>
<organism evidence="3">
    <name type="scientific">Medicago truncatula</name>
    <name type="common">Barrel medic</name>
    <name type="synonym">Medicago tribuloides</name>
    <dbReference type="NCBI Taxonomy" id="3880"/>
    <lineage>
        <taxon>Eukaryota</taxon>
        <taxon>Viridiplantae</taxon>
        <taxon>Streptophyta</taxon>
        <taxon>Embryophyta</taxon>
        <taxon>Tracheophyta</taxon>
        <taxon>Spermatophyta</taxon>
        <taxon>Magnoliopsida</taxon>
        <taxon>eudicotyledons</taxon>
        <taxon>Gunneridae</taxon>
        <taxon>Pentapetalae</taxon>
        <taxon>rosids</taxon>
        <taxon>fabids</taxon>
        <taxon>Fabales</taxon>
        <taxon>Fabaceae</taxon>
        <taxon>Papilionoideae</taxon>
        <taxon>50 kb inversion clade</taxon>
        <taxon>NPAAA clade</taxon>
        <taxon>Hologalegina</taxon>
        <taxon>IRL clade</taxon>
        <taxon>Trifolieae</taxon>
        <taxon>Medicago</taxon>
    </lineage>
</organism>
<dbReference type="PaxDb" id="3880-AES83885"/>
<dbReference type="HOGENOM" id="CLU_2561814_0_0_1"/>
<dbReference type="EnsemblPlants" id="KEH26576">
    <property type="protein sequence ID" value="KEH26576"/>
    <property type="gene ID" value="MTR_6g465030"/>
</dbReference>
<gene>
    <name evidence="2" type="ordered locus">MTR_6g465030</name>
</gene>
<evidence type="ECO:0000256" key="1">
    <source>
        <dbReference type="SAM" id="MobiDB-lite"/>
    </source>
</evidence>
<evidence type="ECO:0000313" key="3">
    <source>
        <dbReference type="EnsemblPlants" id="KEH26576"/>
    </source>
</evidence>
<dbReference type="Proteomes" id="UP000002051">
    <property type="component" value="Chromosome 6"/>
</dbReference>
<evidence type="ECO:0000313" key="2">
    <source>
        <dbReference type="EMBL" id="KEH26576.1"/>
    </source>
</evidence>
<name>G7ZXE7_MEDTR</name>
<evidence type="ECO:0000313" key="4">
    <source>
        <dbReference type="Proteomes" id="UP000002051"/>
    </source>
</evidence>
<reference evidence="3" key="3">
    <citation type="submission" date="2015-04" db="UniProtKB">
        <authorList>
            <consortium name="EnsemblPlants"/>
        </authorList>
    </citation>
    <scope>IDENTIFICATION</scope>
    <source>
        <strain evidence="3">cv. Jemalong A17</strain>
    </source>
</reference>
<feature type="region of interest" description="Disordered" evidence="1">
    <location>
        <begin position="24"/>
        <end position="52"/>
    </location>
</feature>
<protein>
    <submittedName>
        <fullName evidence="2 3">Uncharacterized protein</fullName>
    </submittedName>
</protein>
<accession>G7ZXE7</accession>
<proteinExistence type="predicted"/>
<keyword evidence="4" id="KW-1185">Reference proteome</keyword>
<sequence length="82" mass="9848">MVTLQQEYFFICLMVLQEDQQESLRRPQLPLVEHQSEPPKKRGKKSAGYLKASKRKIDDMDLKGLKLSRLKMKKRFENQQRR</sequence>